<dbReference type="GeneID" id="117235071"/>
<dbReference type="KEGG" id="bvk:117235071"/>
<accession>A0A6J3KHH8</accession>
<feature type="region of interest" description="Disordered" evidence="1">
    <location>
        <begin position="1"/>
        <end position="72"/>
    </location>
</feature>
<gene>
    <name evidence="3" type="primary">LOC117235071</name>
</gene>
<feature type="region of interest" description="Disordered" evidence="1">
    <location>
        <begin position="167"/>
        <end position="215"/>
    </location>
</feature>
<dbReference type="AlphaFoldDB" id="A0A6J3KHH8"/>
<feature type="compositionally biased region" description="Low complexity" evidence="1">
    <location>
        <begin position="173"/>
        <end position="189"/>
    </location>
</feature>
<keyword evidence="2" id="KW-1185">Reference proteome</keyword>
<dbReference type="RefSeq" id="XP_033352642.1">
    <property type="nucleotide sequence ID" value="XM_033496751.1"/>
</dbReference>
<name>A0A6J3KHH8_9HYME</name>
<sequence>MRKKNCKDPICPTNRHPPRHRTTSNSKSKDRTTTSRKRSRATSCRNKMCQASRSTVESSTSMSRTRTRSRESIKSCRSRSICCRSRKKRVCHCRRIREARKQASPPRKKKRIRSRCKTLKKNQTPLCICVKGSSSQDLRKNCKCPSTTCPMLSKYDDCCCIRKKRNRSKKGNNPKNNPRNNPKNDPKTNANSNPGRGRSARQCRCESPTSNPKRNIFARGLSNLRRKLQQFELPFRRYEKLICNGNNRTNMSINILVSNLDIIGNKHAEHAPTDATREFLQRTEVKMRQRGGK</sequence>
<reference evidence="3" key="1">
    <citation type="submission" date="2025-08" db="UniProtKB">
        <authorList>
            <consortium name="RefSeq"/>
        </authorList>
    </citation>
    <scope>IDENTIFICATION</scope>
    <source>
        <tissue evidence="3">Muscle</tissue>
    </source>
</reference>
<proteinExistence type="predicted"/>
<organism evidence="2 3">
    <name type="scientific">Bombus vosnesenskii</name>
    <dbReference type="NCBI Taxonomy" id="207650"/>
    <lineage>
        <taxon>Eukaryota</taxon>
        <taxon>Metazoa</taxon>
        <taxon>Ecdysozoa</taxon>
        <taxon>Arthropoda</taxon>
        <taxon>Hexapoda</taxon>
        <taxon>Insecta</taxon>
        <taxon>Pterygota</taxon>
        <taxon>Neoptera</taxon>
        <taxon>Endopterygota</taxon>
        <taxon>Hymenoptera</taxon>
        <taxon>Apocrita</taxon>
        <taxon>Aculeata</taxon>
        <taxon>Apoidea</taxon>
        <taxon>Anthophila</taxon>
        <taxon>Apidae</taxon>
        <taxon>Bombus</taxon>
        <taxon>Pyrobombus</taxon>
    </lineage>
</organism>
<dbReference type="Proteomes" id="UP000504631">
    <property type="component" value="Unplaced"/>
</dbReference>
<evidence type="ECO:0000313" key="2">
    <source>
        <dbReference type="Proteomes" id="UP000504631"/>
    </source>
</evidence>
<evidence type="ECO:0000256" key="1">
    <source>
        <dbReference type="SAM" id="MobiDB-lite"/>
    </source>
</evidence>
<feature type="compositionally biased region" description="Low complexity" evidence="1">
    <location>
        <begin position="52"/>
        <end position="64"/>
    </location>
</feature>
<evidence type="ECO:0000313" key="3">
    <source>
        <dbReference type="RefSeq" id="XP_033352642.1"/>
    </source>
</evidence>
<protein>
    <submittedName>
        <fullName evidence="3">Uncharacterized protein LOC117235071</fullName>
    </submittedName>
</protein>